<keyword evidence="7" id="KW-0601">Photorespiration</keyword>
<dbReference type="OrthoDB" id="5126881at2759"/>
<dbReference type="PANTHER" id="PTHR48099">
    <property type="entry name" value="C-1-TETRAHYDROFOLATE SYNTHASE, CYTOPLASMIC-RELATED"/>
    <property type="match status" value="1"/>
</dbReference>
<reference evidence="14 15" key="1">
    <citation type="submission" date="2019-07" db="EMBL/GenBank/DDBJ databases">
        <title>De Novo Assembly of kiwifruit Actinidia rufa.</title>
        <authorList>
            <person name="Sugita-Konishi S."/>
            <person name="Sato K."/>
            <person name="Mori E."/>
            <person name="Abe Y."/>
            <person name="Kisaki G."/>
            <person name="Hamano K."/>
            <person name="Suezawa K."/>
            <person name="Otani M."/>
            <person name="Fukuda T."/>
            <person name="Manabe T."/>
            <person name="Gomi K."/>
            <person name="Tabuchi M."/>
            <person name="Akimitsu K."/>
            <person name="Kataoka I."/>
        </authorList>
    </citation>
    <scope>NUCLEOTIDE SEQUENCE [LARGE SCALE GENOMIC DNA]</scope>
    <source>
        <strain evidence="15">cv. Fuchu</strain>
    </source>
</reference>
<dbReference type="GO" id="GO:0009853">
    <property type="term" value="P:photorespiration"/>
    <property type="evidence" value="ECO:0007669"/>
    <property type="project" value="UniProtKB-KW"/>
</dbReference>
<dbReference type="Gene3D" id="3.40.50.10860">
    <property type="entry name" value="Leucine Dehydrogenase, chain A, domain 1"/>
    <property type="match status" value="1"/>
</dbReference>
<comment type="subunit">
    <text evidence="2">Homodimer.</text>
</comment>
<gene>
    <name evidence="14" type="ORF">Acr_02g0007690</name>
</gene>
<keyword evidence="5" id="KW-0521">NADP</keyword>
<sequence>MAFVWHKWLRKSIRFPSTSRALFTLKSDPSQEIIKSPPLLSLDLPDIWTSNSKYFDPPSIRECRISKDSSDSSTKGIEGVLPGDFGPEISLRLDAWHCCMEEDFPLFPLSEFSESKFSKEDSASLMKWPCMGSCPVIAPVLAAWLGVELGAANECSARVIDGKLVAEKIRAGIAAEVMRMKESIGKVPGLAVILVGQRRDSKTYVRNKRIACEEAGINFVMAKFSDTCSEDEVCEALSSFNENPSVHGILVQLPLPHHLDEEKILNELRLEKDVDGFHPLNIGNLAMRGREPLFIPCTPKGCVELLLRSGVDIMGKRAVVIGRSNIVGLPTSLLLQRHHATVSTVHALTKNPEQITCEADIVVTAAGVPNLVRGNWLKPGAVVIDVGTYPLEDSTSEYGYRLIGDVCYEEAVTVASAITPVPGGVGPMTIAMLLVNTLDSAKRAFNFS</sequence>
<evidence type="ECO:0000313" key="14">
    <source>
        <dbReference type="EMBL" id="GFY82529.1"/>
    </source>
</evidence>
<keyword evidence="4" id="KW-0378">Hydrolase</keyword>
<evidence type="ECO:0000256" key="3">
    <source>
        <dbReference type="ARBA" id="ARBA00022563"/>
    </source>
</evidence>
<evidence type="ECO:0000256" key="9">
    <source>
        <dbReference type="ARBA" id="ARBA00052194"/>
    </source>
</evidence>
<name>A0A7J0E9E2_9ERIC</name>
<comment type="pathway">
    <text evidence="1">One-carbon metabolism; tetrahydrofolate interconversion.</text>
</comment>
<dbReference type="InterPro" id="IPR020630">
    <property type="entry name" value="THF_DH/CycHdrlase_cat_dom"/>
</dbReference>
<dbReference type="CDD" id="cd01080">
    <property type="entry name" value="NAD_bind_m-THF_DH_Cyclohyd"/>
    <property type="match status" value="1"/>
</dbReference>
<dbReference type="EMBL" id="BJWL01000002">
    <property type="protein sequence ID" value="GFY82529.1"/>
    <property type="molecule type" value="Genomic_DNA"/>
</dbReference>
<evidence type="ECO:0000256" key="1">
    <source>
        <dbReference type="ARBA" id="ARBA00004777"/>
    </source>
</evidence>
<evidence type="ECO:0000256" key="8">
    <source>
        <dbReference type="ARBA" id="ARBA00023268"/>
    </source>
</evidence>
<dbReference type="SUPFAM" id="SSF51735">
    <property type="entry name" value="NAD(P)-binding Rossmann-fold domains"/>
    <property type="match status" value="1"/>
</dbReference>
<dbReference type="SUPFAM" id="SSF53223">
    <property type="entry name" value="Aminoacid dehydrogenase-like, N-terminal domain"/>
    <property type="match status" value="1"/>
</dbReference>
<dbReference type="InterPro" id="IPR020867">
    <property type="entry name" value="THF_DH/CycHdrlase_CS"/>
</dbReference>
<dbReference type="HAMAP" id="MF_01576">
    <property type="entry name" value="THF_DHG_CYH"/>
    <property type="match status" value="1"/>
</dbReference>
<comment type="function">
    <text evidence="10">Catalyzes the oxidation of 5,10-methylenetetrahydrofolate to 5,10-methenyltetrahydrofolate and then the hydrolysis of 5,10-methenyltetrahydrofolate to 10-formyltetrahydrofolate.</text>
</comment>
<dbReference type="Pfam" id="PF00763">
    <property type="entry name" value="THF_DHG_CYH"/>
    <property type="match status" value="1"/>
</dbReference>
<evidence type="ECO:0000256" key="5">
    <source>
        <dbReference type="ARBA" id="ARBA00022857"/>
    </source>
</evidence>
<evidence type="ECO:0000256" key="7">
    <source>
        <dbReference type="ARBA" id="ARBA00023238"/>
    </source>
</evidence>
<feature type="domain" description="Tetrahydrofolate dehydrogenase/cyclohydrolase NAD(P)-binding" evidence="13">
    <location>
        <begin position="296"/>
        <end position="444"/>
    </location>
</feature>
<comment type="similarity">
    <text evidence="11">Belongs to the tetrahydrofolate dehydrogenase/cyclohydrolase family.</text>
</comment>
<dbReference type="AlphaFoldDB" id="A0A7J0E9E2"/>
<evidence type="ECO:0000256" key="10">
    <source>
        <dbReference type="ARBA" id="ARBA00058319"/>
    </source>
</evidence>
<evidence type="ECO:0000313" key="15">
    <source>
        <dbReference type="Proteomes" id="UP000585474"/>
    </source>
</evidence>
<proteinExistence type="inferred from homology"/>
<dbReference type="GO" id="GO:0005829">
    <property type="term" value="C:cytosol"/>
    <property type="evidence" value="ECO:0007669"/>
    <property type="project" value="TreeGrafter"/>
</dbReference>
<dbReference type="FunFam" id="3.40.50.10860:FF:000005">
    <property type="entry name" value="C-1-tetrahydrofolate synthase, cytoplasmic, putative"/>
    <property type="match status" value="1"/>
</dbReference>
<comment type="caution">
    <text evidence="14">The sequence shown here is derived from an EMBL/GenBank/DDBJ whole genome shotgun (WGS) entry which is preliminary data.</text>
</comment>
<comment type="catalytic activity">
    <reaction evidence="9">
        <text>(6R)-5,10-methylene-5,6,7,8-tetrahydrofolate + NADP(+) = (6R)-5,10-methenyltetrahydrofolate + NADPH</text>
        <dbReference type="Rhea" id="RHEA:22812"/>
        <dbReference type="ChEBI" id="CHEBI:15636"/>
        <dbReference type="ChEBI" id="CHEBI:57455"/>
        <dbReference type="ChEBI" id="CHEBI:57783"/>
        <dbReference type="ChEBI" id="CHEBI:58349"/>
        <dbReference type="EC" id="1.5.1.5"/>
    </reaction>
</comment>
<dbReference type="Gene3D" id="3.40.50.720">
    <property type="entry name" value="NAD(P)-binding Rossmann-like Domain"/>
    <property type="match status" value="1"/>
</dbReference>
<keyword evidence="8" id="KW-0511">Multifunctional enzyme</keyword>
<evidence type="ECO:0000259" key="12">
    <source>
        <dbReference type="Pfam" id="PF00763"/>
    </source>
</evidence>
<dbReference type="Pfam" id="PF02882">
    <property type="entry name" value="THF_DHG_CYH_C"/>
    <property type="match status" value="1"/>
</dbReference>
<dbReference type="GO" id="GO:0035999">
    <property type="term" value="P:tetrahydrofolate interconversion"/>
    <property type="evidence" value="ECO:0007669"/>
    <property type="project" value="TreeGrafter"/>
</dbReference>
<feature type="domain" description="Tetrahydrofolate dehydrogenase/cyclohydrolase catalytic" evidence="12">
    <location>
        <begin position="160"/>
        <end position="275"/>
    </location>
</feature>
<dbReference type="InterPro" id="IPR046346">
    <property type="entry name" value="Aminoacid_DH-like_N_sf"/>
</dbReference>
<organism evidence="14 15">
    <name type="scientific">Actinidia rufa</name>
    <dbReference type="NCBI Taxonomy" id="165716"/>
    <lineage>
        <taxon>Eukaryota</taxon>
        <taxon>Viridiplantae</taxon>
        <taxon>Streptophyta</taxon>
        <taxon>Embryophyta</taxon>
        <taxon>Tracheophyta</taxon>
        <taxon>Spermatophyta</taxon>
        <taxon>Magnoliopsida</taxon>
        <taxon>eudicotyledons</taxon>
        <taxon>Gunneridae</taxon>
        <taxon>Pentapetalae</taxon>
        <taxon>asterids</taxon>
        <taxon>Ericales</taxon>
        <taxon>Actinidiaceae</taxon>
        <taxon>Actinidia</taxon>
    </lineage>
</organism>
<dbReference type="FunFam" id="3.40.50.720:FF:000006">
    <property type="entry name" value="Bifunctional protein FolD"/>
    <property type="match status" value="1"/>
</dbReference>
<keyword evidence="6" id="KW-0560">Oxidoreductase</keyword>
<dbReference type="PROSITE" id="PS00767">
    <property type="entry name" value="THF_DHG_CYH_2"/>
    <property type="match status" value="1"/>
</dbReference>
<keyword evidence="15" id="KW-1185">Reference proteome</keyword>
<dbReference type="InterPro" id="IPR000672">
    <property type="entry name" value="THF_DH/CycHdrlase"/>
</dbReference>
<dbReference type="PRINTS" id="PR00085">
    <property type="entry name" value="THFDHDRGNASE"/>
</dbReference>
<dbReference type="Proteomes" id="UP000585474">
    <property type="component" value="Unassembled WGS sequence"/>
</dbReference>
<protein>
    <submittedName>
        <fullName evidence="14">Amino acid dehydrogenase family protein</fullName>
    </submittedName>
</protein>
<evidence type="ECO:0000256" key="4">
    <source>
        <dbReference type="ARBA" id="ARBA00022801"/>
    </source>
</evidence>
<dbReference type="GO" id="GO:0004477">
    <property type="term" value="F:methenyltetrahydrofolate cyclohydrolase activity"/>
    <property type="evidence" value="ECO:0007669"/>
    <property type="project" value="TreeGrafter"/>
</dbReference>
<dbReference type="PANTHER" id="PTHR48099:SF10">
    <property type="entry name" value="BIFUNCTIONAL PROTEIN FOLD 1, MITOCHONDRIAL"/>
    <property type="match status" value="1"/>
</dbReference>
<dbReference type="InterPro" id="IPR020631">
    <property type="entry name" value="THF_DH/CycHdrlase_NAD-bd_dom"/>
</dbReference>
<evidence type="ECO:0000259" key="13">
    <source>
        <dbReference type="Pfam" id="PF02882"/>
    </source>
</evidence>
<evidence type="ECO:0000256" key="2">
    <source>
        <dbReference type="ARBA" id="ARBA00011738"/>
    </source>
</evidence>
<evidence type="ECO:0000256" key="6">
    <source>
        <dbReference type="ARBA" id="ARBA00023002"/>
    </source>
</evidence>
<keyword evidence="3" id="KW-0554">One-carbon metabolism</keyword>
<accession>A0A7J0E9E2</accession>
<dbReference type="InterPro" id="IPR036291">
    <property type="entry name" value="NAD(P)-bd_dom_sf"/>
</dbReference>
<evidence type="ECO:0000256" key="11">
    <source>
        <dbReference type="ARBA" id="ARBA00061364"/>
    </source>
</evidence>
<dbReference type="GO" id="GO:0004488">
    <property type="term" value="F:methylenetetrahydrofolate dehydrogenase (NADP+) activity"/>
    <property type="evidence" value="ECO:0007669"/>
    <property type="project" value="UniProtKB-EC"/>
</dbReference>